<sequence length="66" mass="7944">MENKEKSLYDVFLNYSYSQLKALFKEAKTKEEQDFYMTLCNMVLQKEQAKVIDRKISSWVKDIVKK</sequence>
<dbReference type="EMBL" id="BLZR01000001">
    <property type="protein sequence ID" value="GFP76414.1"/>
    <property type="molecule type" value="Genomic_DNA"/>
</dbReference>
<gene>
    <name evidence="1" type="ORF">bsdtw1_02516</name>
</gene>
<reference evidence="1 2" key="1">
    <citation type="submission" date="2020-07" db="EMBL/GenBank/DDBJ databases">
        <title>A new beta-1,3-glucan-decomposing anaerobic bacterium isolated from anoxic soil subjected to biological soil disinfestation.</title>
        <authorList>
            <person name="Ueki A."/>
            <person name="Tonouchi A."/>
        </authorList>
    </citation>
    <scope>NUCLEOTIDE SEQUENCE [LARGE SCALE GENOMIC DNA]</scope>
    <source>
        <strain evidence="1 2">TW1</strain>
    </source>
</reference>
<dbReference type="AlphaFoldDB" id="A0A6V8SGS6"/>
<keyword evidence="2" id="KW-1185">Reference proteome</keyword>
<evidence type="ECO:0000313" key="1">
    <source>
        <dbReference type="EMBL" id="GFP76414.1"/>
    </source>
</evidence>
<comment type="caution">
    <text evidence="1">The sequence shown here is derived from an EMBL/GenBank/DDBJ whole genome shotgun (WGS) entry which is preliminary data.</text>
</comment>
<proteinExistence type="predicted"/>
<dbReference type="RefSeq" id="WP_183277841.1">
    <property type="nucleotide sequence ID" value="NZ_BLZR01000001.1"/>
</dbReference>
<evidence type="ECO:0000313" key="2">
    <source>
        <dbReference type="Proteomes" id="UP000580568"/>
    </source>
</evidence>
<organism evidence="1 2">
    <name type="scientific">Clostridium fungisolvens</name>
    <dbReference type="NCBI Taxonomy" id="1604897"/>
    <lineage>
        <taxon>Bacteria</taxon>
        <taxon>Bacillati</taxon>
        <taxon>Bacillota</taxon>
        <taxon>Clostridia</taxon>
        <taxon>Eubacteriales</taxon>
        <taxon>Clostridiaceae</taxon>
        <taxon>Clostridium</taxon>
    </lineage>
</organism>
<accession>A0A6V8SGS6</accession>
<protein>
    <submittedName>
        <fullName evidence="1">Uncharacterized protein</fullName>
    </submittedName>
</protein>
<dbReference type="Proteomes" id="UP000580568">
    <property type="component" value="Unassembled WGS sequence"/>
</dbReference>
<name>A0A6V8SGS6_9CLOT</name>